<evidence type="ECO:0007829" key="4">
    <source>
        <dbReference type="ProteomicsDB" id="A0A087X0B8"/>
    </source>
</evidence>
<dbReference type="GeneTree" id="ENSGT00940000156350"/>
<gene>
    <name evidence="1" type="primary">ACBD5</name>
</gene>
<keyword evidence="2" id="KW-1185">Reference proteome</keyword>
<dbReference type="Ensembl" id="ENST00000476758.1">
    <property type="protein sequence ID" value="ENSP00000483256.1"/>
    <property type="gene ID" value="ENSG00000107897.21"/>
</dbReference>
<reference evidence="1 2" key="3">
    <citation type="journal article" date="2004" name="Nature">
        <title>Finishing the euchromatic sequence of the human genome.</title>
        <authorList>
            <consortium name="International Human Genome Sequencing Consortium"/>
        </authorList>
    </citation>
    <scope>NUCLEOTIDE SEQUENCE [LARGE SCALE GENOMIC DNA]</scope>
</reference>
<keyword evidence="3 4" id="KW-1267">Proteomics identification</keyword>
<reference evidence="1 2" key="1">
    <citation type="journal article" date="2001" name="Nature">
        <title>Initial sequencing and analysis of the human genome.</title>
        <authorList>
            <consortium name="International Human Genome Sequencing Consortium"/>
            <person name="Lander E.S."/>
            <person name="Linton L.M."/>
            <person name="Birren B."/>
            <person name="Nusbaum C."/>
            <person name="Zody M.C."/>
            <person name="Baldwin J."/>
            <person name="Devon K."/>
            <person name="Dewar K."/>
            <person name="Doyle M."/>
            <person name="FitzHugh W."/>
            <person name="Funke R."/>
            <person name="Gage D."/>
            <person name="Harris K."/>
            <person name="Heaford A."/>
            <person name="Howland J."/>
            <person name="Kann L."/>
            <person name="Lehoczky J."/>
            <person name="LeVine R."/>
            <person name="McEwan P."/>
            <person name="McKernan K."/>
            <person name="Meldrim J."/>
            <person name="Mesirov J.P."/>
            <person name="Miranda C."/>
            <person name="Morris W."/>
            <person name="Naylor J."/>
            <person name="Raymond C."/>
            <person name="Rosetti M."/>
            <person name="Santos R."/>
            <person name="Sheridan A."/>
            <person name="Sougnez C."/>
            <person name="Stange-Thomann N."/>
            <person name="Stojanovic N."/>
            <person name="Subramanian A."/>
            <person name="Wyman D."/>
            <person name="Rogers J."/>
            <person name="Sulston J."/>
            <person name="Ainscough R."/>
            <person name="Beck S."/>
            <person name="Bentley D."/>
            <person name="Burton J."/>
            <person name="Clee C."/>
            <person name="Carter N."/>
            <person name="Coulson A."/>
            <person name="Deadman R."/>
            <person name="Deloukas P."/>
            <person name="Dunham A."/>
            <person name="Dunham I."/>
            <person name="Durbin R."/>
            <person name="French L."/>
            <person name="Grafham D."/>
            <person name="Gregory S."/>
            <person name="Hubbard T."/>
            <person name="Humphray S."/>
            <person name="Hunt A."/>
            <person name="Jones M."/>
            <person name="Lloyd C."/>
            <person name="McMurray A."/>
            <person name="Matthews L."/>
            <person name="Mercer S."/>
            <person name="Milne S."/>
            <person name="Mullikin J.C."/>
            <person name="Mungall A."/>
            <person name="Plumb R."/>
            <person name="Ross M."/>
            <person name="Shownkeen R."/>
            <person name="Sims S."/>
            <person name="Waterston R.H."/>
            <person name="Wilson R.K."/>
            <person name="Hillier L.W."/>
            <person name="McPherson J.D."/>
            <person name="Marra M.A."/>
            <person name="Mardis E.R."/>
            <person name="Fulton L.A."/>
            <person name="Chinwalla A.T."/>
            <person name="Pepin K.H."/>
            <person name="Gish W.R."/>
            <person name="Chissoe S.L."/>
            <person name="Wendl M.C."/>
            <person name="Delehaunty K.D."/>
            <person name="Miner T.L."/>
            <person name="Delehaunty A."/>
            <person name="Kramer J.B."/>
            <person name="Cook L.L."/>
            <person name="Fulton R.S."/>
            <person name="Johnson D.L."/>
            <person name="Minx P.J."/>
            <person name="Clifton S.W."/>
            <person name="Hawkins T."/>
            <person name="Branscomb E."/>
            <person name="Predki P."/>
            <person name="Richardson P."/>
            <person name="Wenning S."/>
            <person name="Slezak T."/>
            <person name="Doggett N."/>
            <person name="Cheng J.F."/>
            <person name="Olsen A."/>
            <person name="Lucas S."/>
            <person name="Elkin C."/>
            <person name="Uberbacher E."/>
            <person name="Frazier M."/>
            <person name="Gibbs R.A."/>
            <person name="Muzny D.M."/>
            <person name="Scherer S.E."/>
            <person name="Bouck J.B."/>
            <person name="Sodergren E.J."/>
            <person name="Worley K.C."/>
            <person name="Rives C.M."/>
            <person name="Gorrell J.H."/>
            <person name="Metzker M.L."/>
            <person name="Naylor S.L."/>
            <person name="Kucherlapati R.S."/>
            <person name="Nelson D.L."/>
            <person name="Weinstock G.M."/>
            <person name="Sakaki Y."/>
            <person name="Fujiyama A."/>
            <person name="Hattori M."/>
            <person name="Yada T."/>
            <person name="Toyoda A."/>
            <person name="Itoh T."/>
            <person name="Kawagoe C."/>
            <person name="Watanabe H."/>
            <person name="Totoki Y."/>
            <person name="Taylor T."/>
            <person name="Weissenbach J."/>
            <person name="Heilig R."/>
            <person name="Saurin W."/>
            <person name="Artiguenave F."/>
            <person name="Brottier P."/>
            <person name="Bruls T."/>
            <person name="Pelletier E."/>
            <person name="Robert C."/>
            <person name="Wincker P."/>
            <person name="Smith D.R."/>
            <person name="Doucette-Stamm L."/>
            <person name="Rubenfield M."/>
            <person name="Weinstock K."/>
            <person name="Lee H.M."/>
            <person name="Dubois J."/>
            <person name="Rosenthal A."/>
            <person name="Platzer M."/>
            <person name="Nyakatura G."/>
            <person name="Taudien S."/>
            <person name="Rump A."/>
            <person name="Yang H."/>
            <person name="Yu J."/>
            <person name="Wang J."/>
            <person name="Huang G."/>
            <person name="Gu J."/>
            <person name="Hood L."/>
            <person name="Rowen L."/>
            <person name="Madan A."/>
            <person name="Qin S."/>
            <person name="Davis R.W."/>
            <person name="Federspiel N.A."/>
            <person name="Abola A.P."/>
            <person name="Proctor M.J."/>
            <person name="Myers R.M."/>
            <person name="Schmutz J."/>
            <person name="Dickson M."/>
            <person name="Grimwood J."/>
            <person name="Cox D.R."/>
            <person name="Olson M.V."/>
            <person name="Kaul R."/>
            <person name="Raymond C."/>
            <person name="Shimizu N."/>
            <person name="Kawasaki K."/>
            <person name="Minoshima S."/>
            <person name="Evans G.A."/>
            <person name="Athanasiou M."/>
            <person name="Schultz R."/>
            <person name="Roe B.A."/>
            <person name="Chen F."/>
            <person name="Pan H."/>
            <person name="Ramser J."/>
            <person name="Lehrach H."/>
            <person name="Reinhardt R."/>
            <person name="McCombie W.R."/>
            <person name="de la Bastide M."/>
            <person name="Dedhia N."/>
            <person name="Blocker H."/>
            <person name="Hornischer K."/>
            <person name="Nordsiek G."/>
            <person name="Agarwala R."/>
            <person name="Aravind L."/>
            <person name="Bailey J.A."/>
            <person name="Bateman A."/>
            <person name="Batzoglou S."/>
            <person name="Birney E."/>
            <person name="Bork P."/>
            <person name="Brown D.G."/>
            <person name="Burge C.B."/>
            <person name="Cerutti L."/>
            <person name="Chen H.C."/>
            <person name="Church D."/>
            <person name="Clamp M."/>
            <person name="Copley R.R."/>
            <person name="Doerks T."/>
            <person name="Eddy S.R."/>
            <person name="Eichler E.E."/>
            <person name="Furey T.S."/>
            <person name="Galagan J."/>
            <person name="Gilbert J.G."/>
            <person name="Harmon C."/>
            <person name="Hayashizaki Y."/>
            <person name="Haussler D."/>
            <person name="Hermjakob H."/>
            <person name="Hokamp K."/>
            <person name="Jang W."/>
            <person name="Johnson L.S."/>
            <person name="Jones T.A."/>
            <person name="Kasif S."/>
            <person name="Kaspryzk A."/>
            <person name="Kennedy S."/>
            <person name="Kent W.J."/>
            <person name="Kitts P."/>
            <person name="Koonin E.V."/>
            <person name="Korf I."/>
            <person name="Kulp D."/>
            <person name="Lancet D."/>
            <person name="Lowe T.M."/>
            <person name="McLysaght A."/>
            <person name="Mikkelsen T."/>
            <person name="Moran J.V."/>
            <person name="Mulder N."/>
            <person name="Pollara V.J."/>
            <person name="Ponting C.P."/>
            <person name="Schuler G."/>
            <person name="Schultz J."/>
            <person name="Slater G."/>
            <person name="Smit A.F."/>
            <person name="Stupka E."/>
            <person name="Szustakowski J."/>
            <person name="Thierry-Mieg D."/>
            <person name="Thierry-Mieg J."/>
            <person name="Wagner L."/>
            <person name="Wallis J."/>
            <person name="Wheeler R."/>
            <person name="Williams A."/>
            <person name="Wolf Y.I."/>
            <person name="Wolfe K.H."/>
            <person name="Yang S.P."/>
            <person name="Yeh R.F."/>
            <person name="Collins F."/>
            <person name="Guyer M.S."/>
            <person name="Peterson J."/>
            <person name="Felsenfeld A."/>
            <person name="Wetterstrand K.A."/>
            <person name="Patrinos A."/>
            <person name="Morgan M.J."/>
            <person name="de Jong P."/>
            <person name="Catanese J.J."/>
            <person name="Osoegawa K."/>
            <person name="Shizuya H."/>
            <person name="Choi S."/>
            <person name="Chen Y.J."/>
        </authorList>
    </citation>
    <scope>NUCLEOTIDE SEQUENCE [LARGE SCALE GENOMIC DNA]</scope>
</reference>
<dbReference type="VEuPathDB" id="HostDB:ENSG00000107897"/>
<protein>
    <submittedName>
        <fullName evidence="1">Acyl-CoA binding domain containing 5</fullName>
    </submittedName>
</protein>
<dbReference type="HOGENOM" id="CLU_2811637_0_0_1"/>
<dbReference type="HGNC" id="HGNC:23338">
    <property type="gene designation" value="ACBD5"/>
</dbReference>
<dbReference type="OrthoDB" id="71307at2759"/>
<dbReference type="EMBL" id="KF459530">
    <property type="status" value="NOT_ANNOTATED_CDS"/>
    <property type="molecule type" value="Genomic_DNA"/>
</dbReference>
<evidence type="ECO:0007829" key="3">
    <source>
        <dbReference type="PeptideAtlas" id="A0A087X0B8"/>
    </source>
</evidence>
<sequence length="67" mass="7828">MFQFHAGSWESWCCCCLIPADRPWDRGQHWQLEMADTRSVHETRFEAAVKVIQSLPKNGMLGVHWVI</sequence>
<dbReference type="EMBL" id="AL160291">
    <property type="status" value="NOT_ANNOTATED_CDS"/>
    <property type="molecule type" value="Genomic_DNA"/>
</dbReference>
<dbReference type="MassIVE" id="A0A087X0B8"/>
<dbReference type="Ensembl" id="ENST00000476758.1">
    <property type="protein sequence ID" value="ENSP00000483256.1"/>
    <property type="gene ID" value="ENSG00000107897.20"/>
</dbReference>
<dbReference type="Bgee" id="ENSG00000107897">
    <property type="expression patterns" value="Expressed in jejunal mucosa and 191 other cell types or tissues"/>
</dbReference>
<proteinExistence type="evidence at protein level"/>
<dbReference type="OpenTargets" id="ENSG00000107897"/>
<dbReference type="ExpressionAtlas" id="A0A087X0B8">
    <property type="expression patterns" value="baseline and differential"/>
</dbReference>
<dbReference type="Proteomes" id="UP000005640">
    <property type="component" value="Chromosome 10"/>
</dbReference>
<evidence type="ECO:0000313" key="1">
    <source>
        <dbReference type="Ensembl" id="ENSP00000483256.1"/>
    </source>
</evidence>
<reference evidence="1" key="4">
    <citation type="submission" date="2025-08" db="UniProtKB">
        <authorList>
            <consortium name="Ensembl"/>
        </authorList>
    </citation>
    <scope>IDENTIFICATION</scope>
</reference>
<name>A0A087X0B8_HUMAN</name>
<evidence type="ECO:0000313" key="2">
    <source>
        <dbReference type="Proteomes" id="UP000005640"/>
    </source>
</evidence>
<organism evidence="1 2">
    <name type="scientific">Homo sapiens</name>
    <name type="common">Human</name>
    <dbReference type="NCBI Taxonomy" id="9606"/>
    <lineage>
        <taxon>Eukaryota</taxon>
        <taxon>Metazoa</taxon>
        <taxon>Chordata</taxon>
        <taxon>Craniata</taxon>
        <taxon>Vertebrata</taxon>
        <taxon>Euteleostomi</taxon>
        <taxon>Mammalia</taxon>
        <taxon>Eutheria</taxon>
        <taxon>Euarchontoglires</taxon>
        <taxon>Primates</taxon>
        <taxon>Haplorrhini</taxon>
        <taxon>Catarrhini</taxon>
        <taxon>Hominidae</taxon>
        <taxon>Homo</taxon>
    </lineage>
</organism>
<reference evidence="1" key="2">
    <citation type="journal article" date="2004" name="Nature">
        <title>The DNA sequence and comparative analysis of human chromosome 10.</title>
        <authorList>
            <person name="Deloukas P."/>
            <person name="Earthrowl M.E."/>
            <person name="Grafham D.V."/>
            <person name="Rubenfield M."/>
            <person name="French L."/>
            <person name="Steward C.A."/>
            <person name="Sims S.K."/>
            <person name="Jones M.C."/>
            <person name="Searle S."/>
            <person name="Scott C."/>
            <person name="Howe K."/>
            <person name="Hunt S.E."/>
            <person name="Andrews T.D."/>
            <person name="Gilbert J.G."/>
            <person name="Swarbreck D."/>
            <person name="Ashurst J.L."/>
            <person name="Taylor A."/>
            <person name="Battles J."/>
            <person name="Bird C.P."/>
            <person name="Ainscough R."/>
            <person name="Almeida J.P."/>
            <person name="Ashwell R.I."/>
            <person name="Ambrose K.D."/>
            <person name="Babbage A.K."/>
            <person name="Bagguley C.L."/>
            <person name="Bailey J."/>
            <person name="Banerjee R."/>
            <person name="Bates K."/>
            <person name="Beasley H."/>
            <person name="Bray-Allen S."/>
            <person name="Brown A.J."/>
            <person name="Brown J.Y."/>
            <person name="Burford D.C."/>
            <person name="Burrill W."/>
            <person name="Burton J."/>
            <person name="Cahill P."/>
            <person name="Camire D."/>
            <person name="Carter N.P."/>
            <person name="Chapman J.C."/>
            <person name="Clark S.Y."/>
            <person name="Clarke G."/>
            <person name="Clee C.M."/>
            <person name="Clegg S."/>
            <person name="Corby N."/>
            <person name="Coulson A."/>
            <person name="Dhami P."/>
            <person name="Dutta I."/>
            <person name="Dunn M."/>
            <person name="Faulkner L."/>
            <person name="Frankish A."/>
            <person name="Frankland J.A."/>
            <person name="Garner P."/>
            <person name="Garnett J."/>
            <person name="Gribble S."/>
            <person name="Griffiths C."/>
            <person name="Grocock R."/>
            <person name="Gustafson E."/>
            <person name="Hammond S."/>
            <person name="Harley J.L."/>
            <person name="Hart E."/>
            <person name="Heath P.D."/>
            <person name="Ho T.P."/>
            <person name="Hopkins B."/>
            <person name="Horne J."/>
            <person name="Howden P.J."/>
            <person name="Huckle E."/>
            <person name="Hynds C."/>
            <person name="Johnson C."/>
            <person name="Johnson D."/>
            <person name="Kana A."/>
            <person name="Kay M."/>
            <person name="Kimberley A.M."/>
            <person name="Kershaw J.K."/>
            <person name="Kokkinaki M."/>
            <person name="Laird G.K."/>
            <person name="Lawlor S."/>
            <person name="Lee H.M."/>
            <person name="Leongamornlert D.A."/>
            <person name="Laird G."/>
            <person name="Lloyd C."/>
            <person name="Lloyd D.M."/>
            <person name="Loveland J."/>
            <person name="Lovell J."/>
            <person name="McLaren S."/>
            <person name="McLay K.E."/>
            <person name="McMurray A."/>
            <person name="Mashreghi-Mohammadi M."/>
            <person name="Matthews L."/>
            <person name="Milne S."/>
            <person name="Nickerson T."/>
            <person name="Nguyen M."/>
            <person name="Overton-Larty E."/>
            <person name="Palmer S.A."/>
            <person name="Pearce A.V."/>
            <person name="Peck A.I."/>
            <person name="Pelan S."/>
            <person name="Phillimore B."/>
            <person name="Porter K."/>
            <person name="Rice C.M."/>
            <person name="Rogosin A."/>
            <person name="Ross M.T."/>
            <person name="Sarafidou T."/>
            <person name="Sehra H.K."/>
            <person name="Shownkeen R."/>
            <person name="Skuce C.D."/>
            <person name="Smith M."/>
            <person name="Standring L."/>
            <person name="Sycamore N."/>
            <person name="Tester J."/>
            <person name="Thorpe A."/>
            <person name="Torcasso W."/>
            <person name="Tracey A."/>
            <person name="Tromans A."/>
            <person name="Tsolas J."/>
            <person name="Wall M."/>
            <person name="Walsh J."/>
            <person name="Wang H."/>
            <person name="Weinstock K."/>
            <person name="West A.P."/>
            <person name="Willey D.L."/>
            <person name="Whitehead S.L."/>
            <person name="Wilming L."/>
            <person name="Wray P.W."/>
            <person name="Young L."/>
            <person name="Chen Y."/>
            <person name="Lovering R.C."/>
            <person name="Moschonas N.K."/>
            <person name="Siebert R."/>
            <person name="Fechtel K."/>
            <person name="Bentley D."/>
            <person name="Durbin R."/>
            <person name="Hubbard T."/>
            <person name="Doucette-Stamm L."/>
            <person name="Beck S."/>
            <person name="Smith D.R."/>
            <person name="Rogers J."/>
        </authorList>
    </citation>
    <scope>NUCLEOTIDE SEQUENCE [LARGE SCALE GENOMIC DNA]</scope>
</reference>
<dbReference type="ChiTaRS" id="ACBD5">
    <property type="organism name" value="human"/>
</dbReference>
<dbReference type="AlphaFoldDB" id="A0A087X0B8"/>
<accession>A0A087X0B8</accession>
<dbReference type="UCSC" id="uc057sjv.1">
    <property type="organism name" value="human"/>
</dbReference>
<reference evidence="1" key="5">
    <citation type="submission" date="2025-09" db="UniProtKB">
        <authorList>
            <consortium name="Ensembl"/>
        </authorList>
    </citation>
    <scope>IDENTIFICATION</scope>
</reference>